<dbReference type="AlphaFoldDB" id="A0A3T0RZ45"/>
<evidence type="ECO:0000313" key="3">
    <source>
        <dbReference type="Proteomes" id="UP000285875"/>
    </source>
</evidence>
<dbReference type="InterPro" id="IPR006070">
    <property type="entry name" value="Sua5-like_dom"/>
</dbReference>
<dbReference type="PROSITE" id="PS51163">
    <property type="entry name" value="YRDC"/>
    <property type="match status" value="1"/>
</dbReference>
<dbReference type="NCBIfam" id="TIGR00057">
    <property type="entry name" value="L-threonylcarbamoyladenylate synthase"/>
    <property type="match status" value="1"/>
</dbReference>
<accession>A0A3T0RZ45</accession>
<name>A0A3T0RZ45_9ACTN</name>
<dbReference type="RefSeq" id="WP_097798769.1">
    <property type="nucleotide sequence ID" value="NZ_CP025570.1"/>
</dbReference>
<dbReference type="EMBL" id="CP025570">
    <property type="protein sequence ID" value="AZZ39370.1"/>
    <property type="molecule type" value="Genomic_DNA"/>
</dbReference>
<dbReference type="InterPro" id="IPR017945">
    <property type="entry name" value="DHBP_synth_RibB-like_a/b_dom"/>
</dbReference>
<dbReference type="Proteomes" id="UP000285875">
    <property type="component" value="Chromosome"/>
</dbReference>
<dbReference type="Pfam" id="PF01300">
    <property type="entry name" value="Sua5_yciO_yrdC"/>
    <property type="match status" value="1"/>
</dbReference>
<feature type="domain" description="YrdC-like" evidence="1">
    <location>
        <begin position="16"/>
        <end position="202"/>
    </location>
</feature>
<evidence type="ECO:0000313" key="2">
    <source>
        <dbReference type="EMBL" id="AZZ39370.1"/>
    </source>
</evidence>
<sequence>MAHSHYYPVHPVNPQRRSLNQVVALLRDGGLIAYPTDSGYAFGCRLGNKDALERIRRIRDLDEKHHFTLVMSEFAQVGQYVQMENWVFRTIKAAVPGRYTFILRATRDVPKVMLHPKKHTVGVRVPDHVTSLALLDALGEPIVSSTLILPDAEQPMDDGWQVQETLGHELDAVLDSGDCGTEPTTVVDFSSGEAEITRMGAGDPTPFQ</sequence>
<reference evidence="3" key="1">
    <citation type="submission" date="2017-12" db="EMBL/GenBank/DDBJ databases">
        <title>Whole genome sequencing of Acidipropionibacterium jensenii strains JS279 and JS280.</title>
        <authorList>
            <person name="Deptula P."/>
            <person name="Laine P."/>
            <person name="Smolander O.-P."/>
            <person name="Paulin L."/>
            <person name="Auvinen P."/>
            <person name="Varmanen P."/>
        </authorList>
    </citation>
    <scope>NUCLEOTIDE SEQUENCE [LARGE SCALE GENOMIC DNA]</scope>
    <source>
        <strain evidence="3">JS280</strain>
    </source>
</reference>
<evidence type="ECO:0000259" key="1">
    <source>
        <dbReference type="PROSITE" id="PS51163"/>
    </source>
</evidence>
<dbReference type="PANTHER" id="PTHR42828:SF3">
    <property type="entry name" value="THREONYLCARBAMOYL-AMP SYNTHASE"/>
    <property type="match status" value="1"/>
</dbReference>
<dbReference type="GO" id="GO:0003725">
    <property type="term" value="F:double-stranded RNA binding"/>
    <property type="evidence" value="ECO:0007669"/>
    <property type="project" value="InterPro"/>
</dbReference>
<dbReference type="Gene3D" id="3.90.870.10">
    <property type="entry name" value="DHBP synthase"/>
    <property type="match status" value="1"/>
</dbReference>
<gene>
    <name evidence="2" type="ORF">C0Z10_05995</name>
</gene>
<protein>
    <submittedName>
        <fullName evidence="2">Threonylcarbamoyl-AMP synthase</fullName>
    </submittedName>
</protein>
<dbReference type="PANTHER" id="PTHR42828">
    <property type="entry name" value="DHBP SYNTHASE RIBB-LIKE ALPHA/BETA DOMAIN-CONTAINING PROTEIN"/>
    <property type="match status" value="1"/>
</dbReference>
<proteinExistence type="predicted"/>
<organism evidence="2 3">
    <name type="scientific">Acidipropionibacterium jensenii</name>
    <dbReference type="NCBI Taxonomy" id="1749"/>
    <lineage>
        <taxon>Bacteria</taxon>
        <taxon>Bacillati</taxon>
        <taxon>Actinomycetota</taxon>
        <taxon>Actinomycetes</taxon>
        <taxon>Propionibacteriales</taxon>
        <taxon>Propionibacteriaceae</taxon>
        <taxon>Acidipropionibacterium</taxon>
    </lineage>
</organism>
<dbReference type="KEGG" id="aji:C0Z10_05995"/>
<dbReference type="SUPFAM" id="SSF55821">
    <property type="entry name" value="YrdC/RibB"/>
    <property type="match status" value="1"/>
</dbReference>
<dbReference type="InterPro" id="IPR052532">
    <property type="entry name" value="SUA5_domain"/>
</dbReference>